<dbReference type="Gene3D" id="3.40.50.300">
    <property type="entry name" value="P-loop containing nucleotide triphosphate hydrolases"/>
    <property type="match status" value="3"/>
</dbReference>
<evidence type="ECO:0000313" key="5">
    <source>
        <dbReference type="EMBL" id="AXI07843.1"/>
    </source>
</evidence>
<dbReference type="SUPFAM" id="SSF52540">
    <property type="entry name" value="P-loop containing nucleoside triphosphate hydrolases"/>
    <property type="match status" value="2"/>
</dbReference>
<evidence type="ECO:0000259" key="4">
    <source>
        <dbReference type="PROSITE" id="PS50893"/>
    </source>
</evidence>
<dbReference type="InterPro" id="IPR051309">
    <property type="entry name" value="ABCF_ATPase"/>
</dbReference>
<keyword evidence="3" id="KW-0175">Coiled coil</keyword>
<evidence type="ECO:0000256" key="3">
    <source>
        <dbReference type="SAM" id="Coils"/>
    </source>
</evidence>
<accession>A0A345PCW3</accession>
<dbReference type="GO" id="GO:0016887">
    <property type="term" value="F:ATP hydrolysis activity"/>
    <property type="evidence" value="ECO:0007669"/>
    <property type="project" value="InterPro"/>
</dbReference>
<dbReference type="InterPro" id="IPR027417">
    <property type="entry name" value="P-loop_NTPase"/>
</dbReference>
<dbReference type="GO" id="GO:0005524">
    <property type="term" value="F:ATP binding"/>
    <property type="evidence" value="ECO:0007669"/>
    <property type="project" value="UniProtKB-KW"/>
</dbReference>
<feature type="coiled-coil region" evidence="3">
    <location>
        <begin position="164"/>
        <end position="247"/>
    </location>
</feature>
<keyword evidence="1" id="KW-0547">Nucleotide-binding</keyword>
<dbReference type="PROSITE" id="PS00211">
    <property type="entry name" value="ABC_TRANSPORTER_1"/>
    <property type="match status" value="1"/>
</dbReference>
<dbReference type="PROSITE" id="PS50893">
    <property type="entry name" value="ABC_TRANSPORTER_2"/>
    <property type="match status" value="1"/>
</dbReference>
<organism evidence="5 6">
    <name type="scientific">Oceanobacillus zhaokaii</name>
    <dbReference type="NCBI Taxonomy" id="2052660"/>
    <lineage>
        <taxon>Bacteria</taxon>
        <taxon>Bacillati</taxon>
        <taxon>Bacillota</taxon>
        <taxon>Bacilli</taxon>
        <taxon>Bacillales</taxon>
        <taxon>Bacillaceae</taxon>
        <taxon>Oceanobacillus</taxon>
    </lineage>
</organism>
<dbReference type="InterPro" id="IPR017871">
    <property type="entry name" value="ABC_transporter-like_CS"/>
</dbReference>
<evidence type="ECO:0000256" key="1">
    <source>
        <dbReference type="ARBA" id="ARBA00022741"/>
    </source>
</evidence>
<gene>
    <name evidence="5" type="ORF">CUC15_02075</name>
</gene>
<dbReference type="SMART" id="SM00382">
    <property type="entry name" value="AAA"/>
    <property type="match status" value="2"/>
</dbReference>
<dbReference type="PANTHER" id="PTHR42855">
    <property type="entry name" value="ABC TRANSPORTER ATP-BINDING SUBUNIT"/>
    <property type="match status" value="1"/>
</dbReference>
<dbReference type="Pfam" id="PF00005">
    <property type="entry name" value="ABC_tran"/>
    <property type="match status" value="2"/>
</dbReference>
<dbReference type="NCBIfam" id="NF000355">
    <property type="entry name" value="ribo_prot_ABC_F"/>
    <property type="match status" value="1"/>
</dbReference>
<dbReference type="KEGG" id="ocn:CUC15_02075"/>
<keyword evidence="6" id="KW-1185">Reference proteome</keyword>
<proteinExistence type="predicted"/>
<evidence type="ECO:0000313" key="6">
    <source>
        <dbReference type="Proteomes" id="UP000253908"/>
    </source>
</evidence>
<name>A0A345PCW3_9BACI</name>
<evidence type="ECO:0000256" key="2">
    <source>
        <dbReference type="ARBA" id="ARBA00022840"/>
    </source>
</evidence>
<sequence length="522" mass="59186">MTLLEINNLKYYVKDRLLFDIEHIQIENHDRIGLVGRNGSGKTTLLEILAGTREISEGTIDSQATKELLPQLKNTNTTKSGGEVTQEYINHSIARKTDILLADEPTTNLDTEHIEKLEKQLARWQGALIIVSHDRTFLDSLCTSIWELDNEMITEFKGNYSDYIAQKKLAIKSQENAYEQYVNKKKQLENALQLKEQKAQRATKKPKNVSASEASITGARPYFAKKQKKLNQAAKAIETRIEKLDAVEKVKEAPPIKMVLPNEEKFKGRIVVRAESLAGKINERILWNPISFHIKGGDKVGIIGKNGVGKSTLIKKIINNEASISISPAMKAGYFSQNLDVLDLNKSILENVSSTSKQDETLIRTVLARLHFYREDVYKKVEVLSGGERVKVAFAKLFVCDINTLILDEPTNFLDIEAVEALEDLLANYQGTIFLVSHDRRFIATIANRIMSIENQELKLFEGTYEAYKTYVPQEEPDPAEEELLRIETKITEVLSKLSFEKSAELDEEFQLLLAKKKKLKE</sequence>
<dbReference type="InterPro" id="IPR003439">
    <property type="entry name" value="ABC_transporter-like_ATP-bd"/>
</dbReference>
<dbReference type="EMBL" id="CP024848">
    <property type="protein sequence ID" value="AXI07843.1"/>
    <property type="molecule type" value="Genomic_DNA"/>
</dbReference>
<dbReference type="NCBIfam" id="NF000170">
    <property type="entry name" value="ABCF_Vga_all"/>
    <property type="match status" value="1"/>
</dbReference>
<dbReference type="OrthoDB" id="9760950at2"/>
<dbReference type="CDD" id="cd03221">
    <property type="entry name" value="ABCF_EF-3"/>
    <property type="match status" value="2"/>
</dbReference>
<feature type="domain" description="ABC transporter" evidence="4">
    <location>
        <begin position="272"/>
        <end position="480"/>
    </location>
</feature>
<dbReference type="AlphaFoldDB" id="A0A345PCW3"/>
<protein>
    <submittedName>
        <fullName evidence="5">ABC transporter</fullName>
    </submittedName>
</protein>
<dbReference type="InterPro" id="IPR003593">
    <property type="entry name" value="AAA+_ATPase"/>
</dbReference>
<keyword evidence="2" id="KW-0067">ATP-binding</keyword>
<dbReference type="Proteomes" id="UP000253908">
    <property type="component" value="Chromosome"/>
</dbReference>
<dbReference type="PANTHER" id="PTHR42855:SF2">
    <property type="entry name" value="DRUG RESISTANCE ABC TRANSPORTER,ATP-BINDING PROTEIN"/>
    <property type="match status" value="1"/>
</dbReference>
<reference evidence="6" key="1">
    <citation type="submission" date="2017-11" db="EMBL/GenBank/DDBJ databases">
        <authorList>
            <person name="Zhu W."/>
        </authorList>
    </citation>
    <scope>NUCLEOTIDE SEQUENCE [LARGE SCALE GENOMIC DNA]</scope>
    <source>
        <strain evidence="6">160</strain>
    </source>
</reference>
<dbReference type="RefSeq" id="WP_114915137.1">
    <property type="nucleotide sequence ID" value="NZ_CP024848.1"/>
</dbReference>